<dbReference type="GO" id="GO:0005524">
    <property type="term" value="F:ATP binding"/>
    <property type="evidence" value="ECO:0007669"/>
    <property type="project" value="InterPro"/>
</dbReference>
<dbReference type="PROSITE" id="PS50011">
    <property type="entry name" value="PROTEIN_KINASE_DOM"/>
    <property type="match status" value="1"/>
</dbReference>
<organism evidence="2 3">
    <name type="scientific">Acaulospora morrowiae</name>
    <dbReference type="NCBI Taxonomy" id="94023"/>
    <lineage>
        <taxon>Eukaryota</taxon>
        <taxon>Fungi</taxon>
        <taxon>Fungi incertae sedis</taxon>
        <taxon>Mucoromycota</taxon>
        <taxon>Glomeromycotina</taxon>
        <taxon>Glomeromycetes</taxon>
        <taxon>Diversisporales</taxon>
        <taxon>Acaulosporaceae</taxon>
        <taxon>Acaulospora</taxon>
    </lineage>
</organism>
<comment type="caution">
    <text evidence="2">The sequence shown here is derived from an EMBL/GenBank/DDBJ whole genome shotgun (WGS) entry which is preliminary data.</text>
</comment>
<name>A0A9N9GX94_9GLOM</name>
<keyword evidence="3" id="KW-1185">Reference proteome</keyword>
<feature type="non-terminal residue" evidence="2">
    <location>
        <position position="1"/>
    </location>
</feature>
<dbReference type="Pfam" id="PF07714">
    <property type="entry name" value="PK_Tyr_Ser-Thr"/>
    <property type="match status" value="1"/>
</dbReference>
<reference evidence="2" key="1">
    <citation type="submission" date="2021-06" db="EMBL/GenBank/DDBJ databases">
        <authorList>
            <person name="Kallberg Y."/>
            <person name="Tangrot J."/>
            <person name="Rosling A."/>
        </authorList>
    </citation>
    <scope>NUCLEOTIDE SEQUENCE</scope>
    <source>
        <strain evidence="2">CL551</strain>
    </source>
</reference>
<proteinExistence type="predicted"/>
<dbReference type="SUPFAM" id="SSF56112">
    <property type="entry name" value="Protein kinase-like (PK-like)"/>
    <property type="match status" value="1"/>
</dbReference>
<dbReference type="InterPro" id="IPR001245">
    <property type="entry name" value="Ser-Thr/Tyr_kinase_cat_dom"/>
</dbReference>
<accession>A0A9N9GX94</accession>
<feature type="domain" description="Protein kinase" evidence="1">
    <location>
        <begin position="7"/>
        <end position="141"/>
    </location>
</feature>
<evidence type="ECO:0000259" key="1">
    <source>
        <dbReference type="PROSITE" id="PS50011"/>
    </source>
</evidence>
<dbReference type="InterPro" id="IPR011009">
    <property type="entry name" value="Kinase-like_dom_sf"/>
</dbReference>
<sequence length="141" mass="16598">WIPLEEFTNIQKIGNGGFSEIFRATWNKGRIKNVSEIGTAYRSPDEVILKVLDKSQDIDVEFLKELDFTYKFTNARSLRLISVYGVTQDSESKNYAFVMQYFRDGDLHKFLSKFFAEIPWGKKHDILNRIIWDLVNQQQTH</sequence>
<evidence type="ECO:0000313" key="3">
    <source>
        <dbReference type="Proteomes" id="UP000789342"/>
    </source>
</evidence>
<dbReference type="GO" id="GO:0004672">
    <property type="term" value="F:protein kinase activity"/>
    <property type="evidence" value="ECO:0007669"/>
    <property type="project" value="InterPro"/>
</dbReference>
<dbReference type="OrthoDB" id="2446583at2759"/>
<dbReference type="Proteomes" id="UP000789342">
    <property type="component" value="Unassembled WGS sequence"/>
</dbReference>
<dbReference type="AlphaFoldDB" id="A0A9N9GX94"/>
<dbReference type="Gene3D" id="1.10.510.10">
    <property type="entry name" value="Transferase(Phosphotransferase) domain 1"/>
    <property type="match status" value="1"/>
</dbReference>
<evidence type="ECO:0000313" key="2">
    <source>
        <dbReference type="EMBL" id="CAG8631775.1"/>
    </source>
</evidence>
<gene>
    <name evidence="2" type="ORF">AMORRO_LOCUS9122</name>
</gene>
<dbReference type="InterPro" id="IPR000719">
    <property type="entry name" value="Prot_kinase_dom"/>
</dbReference>
<protein>
    <submittedName>
        <fullName evidence="2">12456_t:CDS:1</fullName>
    </submittedName>
</protein>
<dbReference type="EMBL" id="CAJVPV010008533">
    <property type="protein sequence ID" value="CAG8631775.1"/>
    <property type="molecule type" value="Genomic_DNA"/>
</dbReference>